<dbReference type="EMBL" id="MCGO01000043">
    <property type="protein sequence ID" value="ORY38687.1"/>
    <property type="molecule type" value="Genomic_DNA"/>
</dbReference>
<gene>
    <name evidence="1" type="ORF">BCR33DRAFT_788895</name>
</gene>
<dbReference type="AlphaFoldDB" id="A0A1Y2BVN2"/>
<proteinExistence type="predicted"/>
<evidence type="ECO:0000313" key="1">
    <source>
        <dbReference type="EMBL" id="ORY38687.1"/>
    </source>
</evidence>
<dbReference type="Proteomes" id="UP000193642">
    <property type="component" value="Unassembled WGS sequence"/>
</dbReference>
<reference evidence="1 2" key="1">
    <citation type="submission" date="2016-07" db="EMBL/GenBank/DDBJ databases">
        <title>Pervasive Adenine N6-methylation of Active Genes in Fungi.</title>
        <authorList>
            <consortium name="DOE Joint Genome Institute"/>
            <person name="Mondo S.J."/>
            <person name="Dannebaum R.O."/>
            <person name="Kuo R.C."/>
            <person name="Labutti K."/>
            <person name="Haridas S."/>
            <person name="Kuo A."/>
            <person name="Salamov A."/>
            <person name="Ahrendt S.R."/>
            <person name="Lipzen A."/>
            <person name="Sullivan W."/>
            <person name="Andreopoulos W.B."/>
            <person name="Clum A."/>
            <person name="Lindquist E."/>
            <person name="Daum C."/>
            <person name="Ramamoorthy G.K."/>
            <person name="Gryganskyi A."/>
            <person name="Culley D."/>
            <person name="Magnuson J.K."/>
            <person name="James T.Y."/>
            <person name="O'Malley M.A."/>
            <person name="Stajich J.E."/>
            <person name="Spatafora J.W."/>
            <person name="Visel A."/>
            <person name="Grigoriev I.V."/>
        </authorList>
    </citation>
    <scope>NUCLEOTIDE SEQUENCE [LARGE SCALE GENOMIC DNA]</scope>
    <source>
        <strain evidence="1 2">JEL800</strain>
    </source>
</reference>
<evidence type="ECO:0000313" key="2">
    <source>
        <dbReference type="Proteomes" id="UP000193642"/>
    </source>
</evidence>
<organism evidence="1 2">
    <name type="scientific">Rhizoclosmatium globosum</name>
    <dbReference type="NCBI Taxonomy" id="329046"/>
    <lineage>
        <taxon>Eukaryota</taxon>
        <taxon>Fungi</taxon>
        <taxon>Fungi incertae sedis</taxon>
        <taxon>Chytridiomycota</taxon>
        <taxon>Chytridiomycota incertae sedis</taxon>
        <taxon>Chytridiomycetes</taxon>
        <taxon>Chytridiales</taxon>
        <taxon>Chytriomycetaceae</taxon>
        <taxon>Rhizoclosmatium</taxon>
    </lineage>
</organism>
<name>A0A1Y2BVN2_9FUNG</name>
<keyword evidence="2" id="KW-1185">Reference proteome</keyword>
<protein>
    <submittedName>
        <fullName evidence="1">Uncharacterized protein</fullName>
    </submittedName>
</protein>
<sequence>MQRLVPDRFNTRVDGLSVDALNKTSIFEFTLIYKRFMFKGAWIPPPDVPVNDSYADILVKFMQKCSQLNFSKHQSGIYYEFNRVELGLADIYEDLVIVFNKTLLDNMELRTRCLHTNQSETFRQQSLKMCMQSVKPAADEVEIISHPLIQVPQLKVVEALSPELLSVNGTVEGYDDLYRMLFSDKTALCNLLPRVLEMERSYKYFLLTSSSFIQTQFQLDDAELRELTEDGYSRSVQGAKLQSQKKRKNSDF</sequence>
<accession>A0A1Y2BVN2</accession>
<comment type="caution">
    <text evidence="1">The sequence shown here is derived from an EMBL/GenBank/DDBJ whole genome shotgun (WGS) entry which is preliminary data.</text>
</comment>